<protein>
    <submittedName>
        <fullName evidence="2">Uncharacterized protein</fullName>
    </submittedName>
</protein>
<sequence>MVSSTMKDTKAFVTPETNASESPSSVASRQNNKHFLLPSSISTKGPLKLFPTVTKSSSTVVTKIETTSVVCAKLVNVSGPCLRRRGAWVEEPIVLSFHGDFDDAFDLKYSPVLKVETTAAPESTTFDESRLNNDPSTAVASSVRDSEENQRLNGLPFFFFRDIQ</sequence>
<dbReference type="HOGENOM" id="CLU_1620695_0_0_1"/>
<reference evidence="2 3" key="1">
    <citation type="journal article" date="2011" name="Science">
        <title>The ecoresponsive genome of Daphnia pulex.</title>
        <authorList>
            <person name="Colbourne J.K."/>
            <person name="Pfrender M.E."/>
            <person name="Gilbert D."/>
            <person name="Thomas W.K."/>
            <person name="Tucker A."/>
            <person name="Oakley T.H."/>
            <person name="Tokishita S."/>
            <person name="Aerts A."/>
            <person name="Arnold G.J."/>
            <person name="Basu M.K."/>
            <person name="Bauer D.J."/>
            <person name="Caceres C.E."/>
            <person name="Carmel L."/>
            <person name="Casola C."/>
            <person name="Choi J.H."/>
            <person name="Detter J.C."/>
            <person name="Dong Q."/>
            <person name="Dusheyko S."/>
            <person name="Eads B.D."/>
            <person name="Frohlich T."/>
            <person name="Geiler-Samerotte K.A."/>
            <person name="Gerlach D."/>
            <person name="Hatcher P."/>
            <person name="Jogdeo S."/>
            <person name="Krijgsveld J."/>
            <person name="Kriventseva E.V."/>
            <person name="Kultz D."/>
            <person name="Laforsch C."/>
            <person name="Lindquist E."/>
            <person name="Lopez J."/>
            <person name="Manak J.R."/>
            <person name="Muller J."/>
            <person name="Pangilinan J."/>
            <person name="Patwardhan R.P."/>
            <person name="Pitluck S."/>
            <person name="Pritham E.J."/>
            <person name="Rechtsteiner A."/>
            <person name="Rho M."/>
            <person name="Rogozin I.B."/>
            <person name="Sakarya O."/>
            <person name="Salamov A."/>
            <person name="Schaack S."/>
            <person name="Shapiro H."/>
            <person name="Shiga Y."/>
            <person name="Skalitzky C."/>
            <person name="Smith Z."/>
            <person name="Souvorov A."/>
            <person name="Sung W."/>
            <person name="Tang Z."/>
            <person name="Tsuchiya D."/>
            <person name="Tu H."/>
            <person name="Vos H."/>
            <person name="Wang M."/>
            <person name="Wolf Y.I."/>
            <person name="Yamagata H."/>
            <person name="Yamada T."/>
            <person name="Ye Y."/>
            <person name="Shaw J.R."/>
            <person name="Andrews J."/>
            <person name="Crease T.J."/>
            <person name="Tang H."/>
            <person name="Lucas S.M."/>
            <person name="Robertson H.M."/>
            <person name="Bork P."/>
            <person name="Koonin E.V."/>
            <person name="Zdobnov E.M."/>
            <person name="Grigoriev I.V."/>
            <person name="Lynch M."/>
            <person name="Boore J.L."/>
        </authorList>
    </citation>
    <scope>NUCLEOTIDE SEQUENCE [LARGE SCALE GENOMIC DNA]</scope>
</reference>
<name>E9GI51_DAPPU</name>
<dbReference type="KEGG" id="dpx:DAPPUDRAFT_243151"/>
<dbReference type="Proteomes" id="UP000000305">
    <property type="component" value="Unassembled WGS sequence"/>
</dbReference>
<feature type="region of interest" description="Disordered" evidence="1">
    <location>
        <begin position="123"/>
        <end position="145"/>
    </location>
</feature>
<proteinExistence type="predicted"/>
<dbReference type="AlphaFoldDB" id="E9GI51"/>
<keyword evidence="3" id="KW-1185">Reference proteome</keyword>
<evidence type="ECO:0000313" key="3">
    <source>
        <dbReference type="Proteomes" id="UP000000305"/>
    </source>
</evidence>
<dbReference type="InParanoid" id="E9GI51"/>
<evidence type="ECO:0000256" key="1">
    <source>
        <dbReference type="SAM" id="MobiDB-lite"/>
    </source>
</evidence>
<feature type="region of interest" description="Disordered" evidence="1">
    <location>
        <begin position="1"/>
        <end position="29"/>
    </location>
</feature>
<accession>E9GI51</accession>
<dbReference type="OrthoDB" id="6375855at2759"/>
<feature type="compositionally biased region" description="Polar residues" evidence="1">
    <location>
        <begin position="15"/>
        <end position="29"/>
    </location>
</feature>
<organism evidence="2 3">
    <name type="scientific">Daphnia pulex</name>
    <name type="common">Water flea</name>
    <dbReference type="NCBI Taxonomy" id="6669"/>
    <lineage>
        <taxon>Eukaryota</taxon>
        <taxon>Metazoa</taxon>
        <taxon>Ecdysozoa</taxon>
        <taxon>Arthropoda</taxon>
        <taxon>Crustacea</taxon>
        <taxon>Branchiopoda</taxon>
        <taxon>Diplostraca</taxon>
        <taxon>Cladocera</taxon>
        <taxon>Anomopoda</taxon>
        <taxon>Daphniidae</taxon>
        <taxon>Daphnia</taxon>
    </lineage>
</organism>
<gene>
    <name evidence="2" type="ORF">DAPPUDRAFT_243151</name>
</gene>
<feature type="compositionally biased region" description="Polar residues" evidence="1">
    <location>
        <begin position="123"/>
        <end position="140"/>
    </location>
</feature>
<evidence type="ECO:0000313" key="2">
    <source>
        <dbReference type="EMBL" id="EFX80830.1"/>
    </source>
</evidence>
<dbReference type="EMBL" id="GL732546">
    <property type="protein sequence ID" value="EFX80830.1"/>
    <property type="molecule type" value="Genomic_DNA"/>
</dbReference>